<gene>
    <name evidence="11" type="primary">csrnp2</name>
</gene>
<dbReference type="CTD" id="81566"/>
<keyword evidence="6" id="KW-0010">Activator</keyword>
<keyword evidence="4" id="KW-0805">Transcription regulation</keyword>
<proteinExistence type="inferred from homology"/>
<dbReference type="InterPro" id="IPR031972">
    <property type="entry name" value="CSRNP_N"/>
</dbReference>
<dbReference type="InterPro" id="IPR023260">
    <property type="entry name" value="Cys/Ser-rich_nuc_prot"/>
</dbReference>
<reference evidence="11" key="3">
    <citation type="submission" date="2025-09" db="UniProtKB">
        <authorList>
            <consortium name="Ensembl"/>
        </authorList>
    </citation>
    <scope>IDENTIFICATION</scope>
</reference>
<evidence type="ECO:0000256" key="4">
    <source>
        <dbReference type="ARBA" id="ARBA00023015"/>
    </source>
</evidence>
<keyword evidence="5" id="KW-0238">DNA-binding</keyword>
<dbReference type="PANTHER" id="PTHR13580">
    <property type="entry name" value="TGF-BETA INDUCED APOPTOSIS PROTEIN"/>
    <property type="match status" value="1"/>
</dbReference>
<feature type="region of interest" description="Disordered" evidence="9">
    <location>
        <begin position="404"/>
        <end position="438"/>
    </location>
</feature>
<evidence type="ECO:0000313" key="12">
    <source>
        <dbReference type="Proteomes" id="UP000694680"/>
    </source>
</evidence>
<evidence type="ECO:0000256" key="6">
    <source>
        <dbReference type="ARBA" id="ARBA00023159"/>
    </source>
</evidence>
<accession>A0A8C5N9J1</accession>
<evidence type="ECO:0000256" key="8">
    <source>
        <dbReference type="ARBA" id="ARBA00023242"/>
    </source>
</evidence>
<protein>
    <recommendedName>
        <fullName evidence="10">Cysteine/serine-rich nuclear protein N-terminal domain-containing protein</fullName>
    </recommendedName>
</protein>
<evidence type="ECO:0000256" key="3">
    <source>
        <dbReference type="ARBA" id="ARBA00022703"/>
    </source>
</evidence>
<dbReference type="GO" id="GO:0043565">
    <property type="term" value="F:sequence-specific DNA binding"/>
    <property type="evidence" value="ECO:0007669"/>
    <property type="project" value="TreeGrafter"/>
</dbReference>
<feature type="compositionally biased region" description="Low complexity" evidence="9">
    <location>
        <begin position="34"/>
        <end position="43"/>
    </location>
</feature>
<dbReference type="Proteomes" id="UP000694680">
    <property type="component" value="Chromosome 7"/>
</dbReference>
<dbReference type="GO" id="GO:0000981">
    <property type="term" value="F:DNA-binding transcription factor activity, RNA polymerase II-specific"/>
    <property type="evidence" value="ECO:0007669"/>
    <property type="project" value="TreeGrafter"/>
</dbReference>
<evidence type="ECO:0000256" key="1">
    <source>
        <dbReference type="ARBA" id="ARBA00004123"/>
    </source>
</evidence>
<keyword evidence="8" id="KW-0539">Nucleus</keyword>
<dbReference type="Pfam" id="PF16019">
    <property type="entry name" value="CSRNP_N"/>
    <property type="match status" value="1"/>
</dbReference>
<dbReference type="Ensembl" id="ENSGWIT00000042414.1">
    <property type="protein sequence ID" value="ENSGWIP00000038989.1"/>
    <property type="gene ID" value="ENSGWIG00000019857.1"/>
</dbReference>
<keyword evidence="3" id="KW-0053">Apoptosis</keyword>
<comment type="subcellular location">
    <subcellularLocation>
        <location evidence="1">Nucleus</location>
    </subcellularLocation>
</comment>
<name>A0A8C5N9J1_GOUWI</name>
<feature type="domain" description="Cysteine/serine-rich nuclear protein N-terminal" evidence="10">
    <location>
        <begin position="67"/>
        <end position="282"/>
    </location>
</feature>
<evidence type="ECO:0000256" key="9">
    <source>
        <dbReference type="SAM" id="MobiDB-lite"/>
    </source>
</evidence>
<evidence type="ECO:0000256" key="7">
    <source>
        <dbReference type="ARBA" id="ARBA00023163"/>
    </source>
</evidence>
<dbReference type="AlphaFoldDB" id="A0A8C5N9J1"/>
<dbReference type="GO" id="GO:0006915">
    <property type="term" value="P:apoptotic process"/>
    <property type="evidence" value="ECO:0007669"/>
    <property type="project" value="UniProtKB-KW"/>
</dbReference>
<keyword evidence="12" id="KW-1185">Reference proteome</keyword>
<organism evidence="11 12">
    <name type="scientific">Gouania willdenowi</name>
    <name type="common">Blunt-snouted clingfish</name>
    <name type="synonym">Lepadogaster willdenowi</name>
    <dbReference type="NCBI Taxonomy" id="441366"/>
    <lineage>
        <taxon>Eukaryota</taxon>
        <taxon>Metazoa</taxon>
        <taxon>Chordata</taxon>
        <taxon>Craniata</taxon>
        <taxon>Vertebrata</taxon>
        <taxon>Euteleostomi</taxon>
        <taxon>Actinopterygii</taxon>
        <taxon>Neopterygii</taxon>
        <taxon>Teleostei</taxon>
        <taxon>Neoteleostei</taxon>
        <taxon>Acanthomorphata</taxon>
        <taxon>Ovalentaria</taxon>
        <taxon>Blenniimorphae</taxon>
        <taxon>Blenniiformes</taxon>
        <taxon>Gobiesocoidei</taxon>
        <taxon>Gobiesocidae</taxon>
        <taxon>Gobiesocinae</taxon>
        <taxon>Gouania</taxon>
    </lineage>
</organism>
<evidence type="ECO:0000256" key="5">
    <source>
        <dbReference type="ARBA" id="ARBA00023125"/>
    </source>
</evidence>
<dbReference type="OrthoDB" id="5946974at2759"/>
<dbReference type="PANTHER" id="PTHR13580:SF6">
    <property type="entry name" value="CYSTEINE_SERINE-RICH NUCLEAR PROTEIN 2"/>
    <property type="match status" value="1"/>
</dbReference>
<reference evidence="11" key="2">
    <citation type="submission" date="2025-08" db="UniProtKB">
        <authorList>
            <consortium name="Ensembl"/>
        </authorList>
    </citation>
    <scope>IDENTIFICATION</scope>
</reference>
<evidence type="ECO:0000259" key="10">
    <source>
        <dbReference type="Pfam" id="PF16019"/>
    </source>
</evidence>
<evidence type="ECO:0000313" key="11">
    <source>
        <dbReference type="Ensembl" id="ENSGWIP00000038989.1"/>
    </source>
</evidence>
<feature type="compositionally biased region" description="Polar residues" evidence="9">
    <location>
        <begin position="45"/>
        <end position="56"/>
    </location>
</feature>
<dbReference type="PRINTS" id="PR02031">
    <property type="entry name" value="CYSSERRICHNP"/>
</dbReference>
<sequence>METGASLGLKRRYEEVDNICPFSIPKESDDDVSSSDSVDSCDSLNPPSGSAHTPTSILRRHTPTTRGKRVRFDVVTVYYFPRRQGFTSVPSQGGSSLGMAHHHSSIRHYTLGEFKREQETSHRHTLLQHLRQEKLNARKMKLTRNGTVECAQADLLTLDDVSDEDVEGVEVDDCFFLQPLPTKRRRALLRASGIARIDAREKAELRAIRLSREECGCDCRLYCDPRHCGCSQAGIKCQVDRMSFPCGCSRDGCGNSAGRVEFNPLRVRTHYLHTIMKLDLEQRRVLMQGPGDAYVDPSPASSSPSSTCPASPDLSFLEGSEGLLVEQETLEQENETAVLHLQSAEEQERREREEAGVEQLLLQGHFHSGATVLCIADSQEVPPSELLKDSAPLLYYQLSAVEPGAFEDGGERGAETEEKHEEGEEETSESLTNGSLCSAMGAGPELSNGSLCSAMGAGPELPNGSLCSAMGAGPELPNGSLCFAMGVGPELSHLDKEVDPPPPEV</sequence>
<feature type="region of interest" description="Disordered" evidence="9">
    <location>
        <begin position="22"/>
        <end position="64"/>
    </location>
</feature>
<feature type="compositionally biased region" description="Basic and acidic residues" evidence="9">
    <location>
        <begin position="409"/>
        <end position="422"/>
    </location>
</feature>
<feature type="compositionally biased region" description="Low complexity" evidence="9">
    <location>
        <begin position="297"/>
        <end position="312"/>
    </location>
</feature>
<comment type="similarity">
    <text evidence="2">Belongs to the AXUD1 family.</text>
</comment>
<dbReference type="GeneID" id="114466754"/>
<reference evidence="11" key="1">
    <citation type="submission" date="2020-06" db="EMBL/GenBank/DDBJ databases">
        <authorList>
            <consortium name="Wellcome Sanger Institute Data Sharing"/>
        </authorList>
    </citation>
    <scope>NUCLEOTIDE SEQUENCE [LARGE SCALE GENOMIC DNA]</scope>
</reference>
<keyword evidence="7" id="KW-0804">Transcription</keyword>
<evidence type="ECO:0000256" key="2">
    <source>
        <dbReference type="ARBA" id="ARBA00008548"/>
    </source>
</evidence>
<dbReference type="GO" id="GO:0005634">
    <property type="term" value="C:nucleus"/>
    <property type="evidence" value="ECO:0007669"/>
    <property type="project" value="UniProtKB-SubCell"/>
</dbReference>
<feature type="region of interest" description="Disordered" evidence="9">
    <location>
        <begin position="289"/>
        <end position="312"/>
    </location>
</feature>
<dbReference type="RefSeq" id="XP_028308269.1">
    <property type="nucleotide sequence ID" value="XM_028452468.1"/>
</dbReference>